<sequence length="47" mass="4947">MQHAPIQSGPTDSGRSPCSGTVTLDDIPPMNEVAAVHAGIDRDRCRS</sequence>
<evidence type="ECO:0000256" key="1">
    <source>
        <dbReference type="SAM" id="MobiDB-lite"/>
    </source>
</evidence>
<proteinExistence type="predicted"/>
<reference evidence="2 3" key="1">
    <citation type="submission" date="2018-11" db="EMBL/GenBank/DDBJ databases">
        <title>Microbial catabolism of amino acid.</title>
        <authorList>
            <person name="Hibi M."/>
            <person name="Ogawa J."/>
        </authorList>
    </citation>
    <scope>NUCLEOTIDE SEQUENCE [LARGE SCALE GENOMIC DNA]</scope>
    <source>
        <strain evidence="2 3">C31-06</strain>
    </source>
</reference>
<name>A0A402CCS5_RHOWR</name>
<evidence type="ECO:0000313" key="3">
    <source>
        <dbReference type="Proteomes" id="UP000287519"/>
    </source>
</evidence>
<gene>
    <name evidence="2" type="ORF">Rhow_005067</name>
</gene>
<keyword evidence="3" id="KW-1185">Reference proteome</keyword>
<comment type="caution">
    <text evidence="2">The sequence shown here is derived from an EMBL/GenBank/DDBJ whole genome shotgun (WGS) entry which is preliminary data.</text>
</comment>
<feature type="compositionally biased region" description="Polar residues" evidence="1">
    <location>
        <begin position="8"/>
        <end position="22"/>
    </location>
</feature>
<dbReference type="EMBL" id="BHYM01000044">
    <property type="protein sequence ID" value="GCE41408.1"/>
    <property type="molecule type" value="Genomic_DNA"/>
</dbReference>
<protein>
    <submittedName>
        <fullName evidence="2">Uncharacterized protein</fullName>
    </submittedName>
</protein>
<accession>A0A402CCS5</accession>
<dbReference type="Proteomes" id="UP000287519">
    <property type="component" value="Unassembled WGS sequence"/>
</dbReference>
<feature type="region of interest" description="Disordered" evidence="1">
    <location>
        <begin position="1"/>
        <end position="30"/>
    </location>
</feature>
<organism evidence="2 3">
    <name type="scientific">Rhodococcus wratislaviensis</name>
    <name type="common">Tsukamurella wratislaviensis</name>
    <dbReference type="NCBI Taxonomy" id="44752"/>
    <lineage>
        <taxon>Bacteria</taxon>
        <taxon>Bacillati</taxon>
        <taxon>Actinomycetota</taxon>
        <taxon>Actinomycetes</taxon>
        <taxon>Mycobacteriales</taxon>
        <taxon>Nocardiaceae</taxon>
        <taxon>Rhodococcus</taxon>
    </lineage>
</organism>
<dbReference type="AlphaFoldDB" id="A0A402CCS5"/>
<evidence type="ECO:0000313" key="2">
    <source>
        <dbReference type="EMBL" id="GCE41408.1"/>
    </source>
</evidence>